<sequence length="43" mass="4615">MLGFEWPVCRHHEVVLDACEGTWLCPAGASHDVAFVGELASSS</sequence>
<reference evidence="1 2" key="1">
    <citation type="submission" date="2020-08" db="EMBL/GenBank/DDBJ databases">
        <title>The Agave Microbiome: Exploring the role of microbial communities in plant adaptations to desert environments.</title>
        <authorList>
            <person name="Partida-Martinez L.P."/>
        </authorList>
    </citation>
    <scope>NUCLEOTIDE SEQUENCE [LARGE SCALE GENOMIC DNA]</scope>
    <source>
        <strain evidence="1 2">RAS26</strain>
    </source>
</reference>
<reference evidence="1 2" key="2">
    <citation type="submission" date="2020-08" db="EMBL/GenBank/DDBJ databases">
        <authorList>
            <person name="Partida-Martinez L."/>
            <person name="Huntemann M."/>
            <person name="Clum A."/>
            <person name="Wang J."/>
            <person name="Palaniappan K."/>
            <person name="Ritter S."/>
            <person name="Chen I.-M."/>
            <person name="Stamatis D."/>
            <person name="Reddy T."/>
            <person name="O'Malley R."/>
            <person name="Daum C."/>
            <person name="Shapiro N."/>
            <person name="Ivanova N."/>
            <person name="Kyrpides N."/>
            <person name="Woyke T."/>
        </authorList>
    </citation>
    <scope>NUCLEOTIDE SEQUENCE [LARGE SCALE GENOMIC DNA]</scope>
    <source>
        <strain evidence="1 2">RAS26</strain>
    </source>
</reference>
<accession>A0A7W4YCZ4</accession>
<dbReference type="AlphaFoldDB" id="A0A7W4YCZ4"/>
<evidence type="ECO:0000313" key="2">
    <source>
        <dbReference type="Proteomes" id="UP000518206"/>
    </source>
</evidence>
<gene>
    <name evidence="1" type="ORF">FHR80_004472</name>
</gene>
<evidence type="ECO:0000313" key="1">
    <source>
        <dbReference type="EMBL" id="MBB2925525.1"/>
    </source>
</evidence>
<protein>
    <submittedName>
        <fullName evidence="1">Uncharacterized protein</fullName>
    </submittedName>
</protein>
<dbReference type="Proteomes" id="UP000518206">
    <property type="component" value="Unassembled WGS sequence"/>
</dbReference>
<organism evidence="1 2">
    <name type="scientific">Cellulomonas cellasea</name>
    <dbReference type="NCBI Taxonomy" id="43670"/>
    <lineage>
        <taxon>Bacteria</taxon>
        <taxon>Bacillati</taxon>
        <taxon>Actinomycetota</taxon>
        <taxon>Actinomycetes</taxon>
        <taxon>Micrococcales</taxon>
        <taxon>Cellulomonadaceae</taxon>
        <taxon>Cellulomonas</taxon>
    </lineage>
</organism>
<proteinExistence type="predicted"/>
<dbReference type="EMBL" id="JACHVX010000011">
    <property type="protein sequence ID" value="MBB2925525.1"/>
    <property type="molecule type" value="Genomic_DNA"/>
</dbReference>
<name>A0A7W4YCZ4_9CELL</name>
<comment type="caution">
    <text evidence="1">The sequence shown here is derived from an EMBL/GenBank/DDBJ whole genome shotgun (WGS) entry which is preliminary data.</text>
</comment>
<dbReference type="RefSeq" id="WP_260177269.1">
    <property type="nucleotide sequence ID" value="NZ_JACHVX010000011.1"/>
</dbReference>